<dbReference type="AlphaFoldDB" id="A0A6S7J6W5"/>
<evidence type="ECO:0000256" key="1">
    <source>
        <dbReference type="SAM" id="MobiDB-lite"/>
    </source>
</evidence>
<name>A0A6S7J6W5_PARCT</name>
<sequence length="258" mass="29415">MAAQKYLLKDYLPSYWIFSKKVFLFLASPVIIPSTITKESFVIKLQTPRDEIRFCQVVLITLSTNGSLPKPSQYVDNYNSYHDAQASAQPSSYIAAEFDIVDFEKFREFTVGDGSVSLGVVGMSKYGAAVREYFNGPLSSDTLYTVYQRFYNEKDLVYISDFLHPTKTKQKDNFDEFRGSQAESKTSQEDFKLPFILVIVLLLIFLLILGVVVIYRRRYMQMQQNNVQLTTETCPPSGSCTINQTGNENEQENNPAKV</sequence>
<protein>
    <submittedName>
        <fullName evidence="3">Uncharacterized protein</fullName>
    </submittedName>
</protein>
<keyword evidence="2" id="KW-0812">Transmembrane</keyword>
<evidence type="ECO:0000256" key="2">
    <source>
        <dbReference type="SAM" id="Phobius"/>
    </source>
</evidence>
<proteinExistence type="predicted"/>
<dbReference type="OrthoDB" id="2163395at2759"/>
<dbReference type="EMBL" id="CACRXK020006177">
    <property type="protein sequence ID" value="CAB4008618.1"/>
    <property type="molecule type" value="Genomic_DNA"/>
</dbReference>
<reference evidence="3" key="1">
    <citation type="submission" date="2020-04" db="EMBL/GenBank/DDBJ databases">
        <authorList>
            <person name="Alioto T."/>
            <person name="Alioto T."/>
            <person name="Gomez Garrido J."/>
        </authorList>
    </citation>
    <scope>NUCLEOTIDE SEQUENCE</scope>
    <source>
        <strain evidence="3">A484AB</strain>
    </source>
</reference>
<dbReference type="Proteomes" id="UP001152795">
    <property type="component" value="Unassembled WGS sequence"/>
</dbReference>
<evidence type="ECO:0000313" key="3">
    <source>
        <dbReference type="EMBL" id="CAB4008618.1"/>
    </source>
</evidence>
<keyword evidence="2" id="KW-1133">Transmembrane helix</keyword>
<keyword evidence="4" id="KW-1185">Reference proteome</keyword>
<gene>
    <name evidence="3" type="ORF">PACLA_8A055878</name>
</gene>
<feature type="compositionally biased region" description="Polar residues" evidence="1">
    <location>
        <begin position="233"/>
        <end position="246"/>
    </location>
</feature>
<keyword evidence="2" id="KW-0472">Membrane</keyword>
<evidence type="ECO:0000313" key="4">
    <source>
        <dbReference type="Proteomes" id="UP001152795"/>
    </source>
</evidence>
<feature type="region of interest" description="Disordered" evidence="1">
    <location>
        <begin position="233"/>
        <end position="258"/>
    </location>
</feature>
<feature type="transmembrane region" description="Helical" evidence="2">
    <location>
        <begin position="193"/>
        <end position="215"/>
    </location>
</feature>
<organism evidence="3 4">
    <name type="scientific">Paramuricea clavata</name>
    <name type="common">Red gorgonian</name>
    <name type="synonym">Violescent sea-whip</name>
    <dbReference type="NCBI Taxonomy" id="317549"/>
    <lineage>
        <taxon>Eukaryota</taxon>
        <taxon>Metazoa</taxon>
        <taxon>Cnidaria</taxon>
        <taxon>Anthozoa</taxon>
        <taxon>Octocorallia</taxon>
        <taxon>Malacalcyonacea</taxon>
        <taxon>Plexauridae</taxon>
        <taxon>Paramuricea</taxon>
    </lineage>
</organism>
<comment type="caution">
    <text evidence="3">The sequence shown here is derived from an EMBL/GenBank/DDBJ whole genome shotgun (WGS) entry which is preliminary data.</text>
</comment>
<accession>A0A6S7J6W5</accession>